<protein>
    <submittedName>
        <fullName evidence="11">DNA-binding response regulator</fullName>
    </submittedName>
</protein>
<feature type="modified residue" description="4-aspartylphosphate" evidence="8">
    <location>
        <position position="55"/>
    </location>
</feature>
<dbReference type="GO" id="GO:0003700">
    <property type="term" value="F:DNA-binding transcription factor activity"/>
    <property type="evidence" value="ECO:0007669"/>
    <property type="project" value="InterPro"/>
</dbReference>
<dbReference type="CDD" id="cd17536">
    <property type="entry name" value="REC_YesN-like"/>
    <property type="match status" value="1"/>
</dbReference>
<dbReference type="SMART" id="SM00342">
    <property type="entry name" value="HTH_ARAC"/>
    <property type="match status" value="1"/>
</dbReference>
<dbReference type="PANTHER" id="PTHR42713">
    <property type="entry name" value="HISTIDINE KINASE-RELATED"/>
    <property type="match status" value="1"/>
</dbReference>
<dbReference type="EMBL" id="MOXJ01000004">
    <property type="protein sequence ID" value="PDO11265.1"/>
    <property type="molecule type" value="Genomic_DNA"/>
</dbReference>
<dbReference type="GO" id="GO:0043565">
    <property type="term" value="F:sequence-specific DNA binding"/>
    <property type="evidence" value="ECO:0007669"/>
    <property type="project" value="InterPro"/>
</dbReference>
<comment type="caution">
    <text evidence="11">The sequence shown here is derived from an EMBL/GenBank/DDBJ whole genome shotgun (WGS) entry which is preliminary data.</text>
</comment>
<feature type="domain" description="HTH araC/xylS-type" evidence="9">
    <location>
        <begin position="337"/>
        <end position="435"/>
    </location>
</feature>
<dbReference type="PROSITE" id="PS01124">
    <property type="entry name" value="HTH_ARAC_FAMILY_2"/>
    <property type="match status" value="1"/>
</dbReference>
<dbReference type="SMART" id="SM00448">
    <property type="entry name" value="REC"/>
    <property type="match status" value="1"/>
</dbReference>
<sequence length="435" mass="51036">MYSVLIVDDEPLICEGLRQLLQHSGLDVGHVLVAHDGYEALDCIRMEDVDLIVTDIRMGEISGFDLIHQARLLKPGVPVIIISAYEDFHYAQLALRLGVKDYLVKPLNENHFLDAVREALLKSKRRADALRERKTEEHGRRFSMKEPEETCNQLLNLLLERPHDDRAPELERLRSTYGVDPGGPYYSIIRVRPKREWKSERDPVAYAALNVVCETLEPRKQVSFYGPERSIVSVVSWNEAEYADVRLDKIQELDIIGKSVHHHLKEYLKLETVVGISQIMKGTKFWPEMFTQASEAIEWHQVFPEHFVFYYGDFHPLRYREGRSLEEIRKNNNQIIEQAISYIQENYNKKEITLQEISRKIHVSPNYLSFLFKKWTGINLWDYIVKLRMEEAKRLLLTTDLRRYEIAERVGYESPEHFSKIFKKYFGVSPSQIKK</sequence>
<evidence type="ECO:0000313" key="11">
    <source>
        <dbReference type="EMBL" id="PDO11265.1"/>
    </source>
</evidence>
<evidence type="ECO:0000256" key="1">
    <source>
        <dbReference type="ARBA" id="ARBA00004496"/>
    </source>
</evidence>
<keyword evidence="5" id="KW-0805">Transcription regulation</keyword>
<name>A0A2A6E2P8_9BACL</name>
<comment type="subcellular location">
    <subcellularLocation>
        <location evidence="1">Cytoplasm</location>
    </subcellularLocation>
</comment>
<dbReference type="PROSITE" id="PS50110">
    <property type="entry name" value="RESPONSE_REGULATORY"/>
    <property type="match status" value="1"/>
</dbReference>
<keyword evidence="7" id="KW-0804">Transcription</keyword>
<evidence type="ECO:0000256" key="2">
    <source>
        <dbReference type="ARBA" id="ARBA00022490"/>
    </source>
</evidence>
<keyword evidence="4" id="KW-0902">Two-component regulatory system</keyword>
<evidence type="ECO:0000259" key="9">
    <source>
        <dbReference type="PROSITE" id="PS01124"/>
    </source>
</evidence>
<dbReference type="Gene3D" id="3.40.50.2300">
    <property type="match status" value="1"/>
</dbReference>
<dbReference type="SUPFAM" id="SSF46689">
    <property type="entry name" value="Homeodomain-like"/>
    <property type="match status" value="2"/>
</dbReference>
<dbReference type="InterPro" id="IPR009057">
    <property type="entry name" value="Homeodomain-like_sf"/>
</dbReference>
<evidence type="ECO:0000256" key="7">
    <source>
        <dbReference type="ARBA" id="ARBA00023163"/>
    </source>
</evidence>
<dbReference type="InterPro" id="IPR018060">
    <property type="entry name" value="HTH_AraC"/>
</dbReference>
<feature type="domain" description="Response regulatory" evidence="10">
    <location>
        <begin position="3"/>
        <end position="120"/>
    </location>
</feature>
<evidence type="ECO:0000256" key="6">
    <source>
        <dbReference type="ARBA" id="ARBA00023125"/>
    </source>
</evidence>
<evidence type="ECO:0000256" key="8">
    <source>
        <dbReference type="PROSITE-ProRule" id="PRU00169"/>
    </source>
</evidence>
<dbReference type="Pfam" id="PF00072">
    <property type="entry name" value="Response_reg"/>
    <property type="match status" value="1"/>
</dbReference>
<dbReference type="InterPro" id="IPR011006">
    <property type="entry name" value="CheY-like_superfamily"/>
</dbReference>
<dbReference type="PRINTS" id="PR00032">
    <property type="entry name" value="HTHARAC"/>
</dbReference>
<dbReference type="Gene3D" id="1.10.10.60">
    <property type="entry name" value="Homeodomain-like"/>
    <property type="match status" value="2"/>
</dbReference>
<organism evidence="11 12">
    <name type="scientific">Candidatus Reconcilbacillus cellulovorans</name>
    <dbReference type="NCBI Taxonomy" id="1906605"/>
    <lineage>
        <taxon>Bacteria</taxon>
        <taxon>Bacillati</taxon>
        <taxon>Bacillota</taxon>
        <taxon>Bacilli</taxon>
        <taxon>Bacillales</taxon>
        <taxon>Paenibacillaceae</taxon>
        <taxon>Candidatus Reconcilbacillus</taxon>
    </lineage>
</organism>
<proteinExistence type="predicted"/>
<dbReference type="InterPro" id="IPR051552">
    <property type="entry name" value="HptR"/>
</dbReference>
<evidence type="ECO:0000256" key="4">
    <source>
        <dbReference type="ARBA" id="ARBA00023012"/>
    </source>
</evidence>
<dbReference type="AlphaFoldDB" id="A0A2A6E2P8"/>
<accession>A0A2A6E2P8</accession>
<keyword evidence="2" id="KW-0963">Cytoplasm</keyword>
<keyword evidence="6 11" id="KW-0238">DNA-binding</keyword>
<gene>
    <name evidence="11" type="ORF">BLM47_02850</name>
</gene>
<dbReference type="GO" id="GO:0000160">
    <property type="term" value="P:phosphorelay signal transduction system"/>
    <property type="evidence" value="ECO:0007669"/>
    <property type="project" value="UniProtKB-KW"/>
</dbReference>
<dbReference type="PANTHER" id="PTHR42713:SF3">
    <property type="entry name" value="TRANSCRIPTIONAL REGULATORY PROTEIN HPTR"/>
    <property type="match status" value="1"/>
</dbReference>
<evidence type="ECO:0000256" key="5">
    <source>
        <dbReference type="ARBA" id="ARBA00023015"/>
    </source>
</evidence>
<dbReference type="Proteomes" id="UP000243688">
    <property type="component" value="Unassembled WGS sequence"/>
</dbReference>
<dbReference type="SUPFAM" id="SSF52172">
    <property type="entry name" value="CheY-like"/>
    <property type="match status" value="1"/>
</dbReference>
<dbReference type="GO" id="GO:0005737">
    <property type="term" value="C:cytoplasm"/>
    <property type="evidence" value="ECO:0007669"/>
    <property type="project" value="UniProtKB-SubCell"/>
</dbReference>
<evidence type="ECO:0000313" key="12">
    <source>
        <dbReference type="Proteomes" id="UP000243688"/>
    </source>
</evidence>
<keyword evidence="3 8" id="KW-0597">Phosphoprotein</keyword>
<evidence type="ECO:0000256" key="3">
    <source>
        <dbReference type="ARBA" id="ARBA00022553"/>
    </source>
</evidence>
<evidence type="ECO:0000259" key="10">
    <source>
        <dbReference type="PROSITE" id="PS50110"/>
    </source>
</evidence>
<reference evidence="11 12" key="1">
    <citation type="submission" date="2016-12" db="EMBL/GenBank/DDBJ databases">
        <title>Candidatus Reconcilibacillus cellulovorans genome.</title>
        <authorList>
            <person name="Kolinko S."/>
            <person name="Wu Y.-W."/>
            <person name="Tachea F."/>
            <person name="Denzel E."/>
            <person name="Hiras J."/>
            <person name="Baecker N."/>
            <person name="Chan L.J."/>
            <person name="Eichorst S.A."/>
            <person name="Frey D."/>
            <person name="Adams P.D."/>
            <person name="Pray T."/>
            <person name="Tanjore D."/>
            <person name="Petzold C.J."/>
            <person name="Gladden J.M."/>
            <person name="Simmons B.A."/>
            <person name="Singer S.W."/>
        </authorList>
    </citation>
    <scope>NUCLEOTIDE SEQUENCE [LARGE SCALE GENOMIC DNA]</scope>
    <source>
        <strain evidence="11">JTherm</strain>
    </source>
</reference>
<dbReference type="InterPro" id="IPR001789">
    <property type="entry name" value="Sig_transdc_resp-reg_receiver"/>
</dbReference>
<dbReference type="Pfam" id="PF12833">
    <property type="entry name" value="HTH_18"/>
    <property type="match status" value="1"/>
</dbReference>
<dbReference type="InterPro" id="IPR020449">
    <property type="entry name" value="Tscrpt_reg_AraC-type_HTH"/>
</dbReference>